<feature type="region of interest" description="Disordered" evidence="6">
    <location>
        <begin position="1"/>
        <end position="237"/>
    </location>
</feature>
<evidence type="ECO:0000256" key="5">
    <source>
        <dbReference type="RuleBase" id="RU368084"/>
    </source>
</evidence>
<comment type="subcellular location">
    <subcellularLocation>
        <location evidence="1 5">Nucleus</location>
    </subcellularLocation>
</comment>
<feature type="domain" description="Origin recognition complex subunit 2 RecA-like" evidence="7">
    <location>
        <begin position="349"/>
        <end position="411"/>
    </location>
</feature>
<feature type="domain" description="Origin recognition complex subunit 2 RecA-like" evidence="7">
    <location>
        <begin position="271"/>
        <end position="346"/>
    </location>
</feature>
<dbReference type="GO" id="GO:0006260">
    <property type="term" value="P:DNA replication"/>
    <property type="evidence" value="ECO:0007669"/>
    <property type="project" value="UniProtKB-UniRule"/>
</dbReference>
<comment type="caution">
    <text evidence="9">The sequence shown here is derived from an EMBL/GenBank/DDBJ whole genome shotgun (WGS) entry which is preliminary data.</text>
</comment>
<keyword evidence="3 5" id="KW-0235">DNA replication</keyword>
<dbReference type="InterPro" id="IPR056773">
    <property type="entry name" value="WHD_ORC2"/>
</dbReference>
<organism evidence="9 10">
    <name type="scientific">Ustilaginoidea virens</name>
    <name type="common">Rice false smut fungus</name>
    <name type="synonym">Villosiclava virens</name>
    <dbReference type="NCBI Taxonomy" id="1159556"/>
    <lineage>
        <taxon>Eukaryota</taxon>
        <taxon>Fungi</taxon>
        <taxon>Dikarya</taxon>
        <taxon>Ascomycota</taxon>
        <taxon>Pezizomycotina</taxon>
        <taxon>Sordariomycetes</taxon>
        <taxon>Hypocreomycetidae</taxon>
        <taxon>Hypocreales</taxon>
        <taxon>Clavicipitaceae</taxon>
        <taxon>Ustilaginoidea</taxon>
    </lineage>
</organism>
<evidence type="ECO:0000256" key="6">
    <source>
        <dbReference type="SAM" id="MobiDB-lite"/>
    </source>
</evidence>
<evidence type="ECO:0000256" key="2">
    <source>
        <dbReference type="ARBA" id="ARBA00007421"/>
    </source>
</evidence>
<dbReference type="GO" id="GO:0005664">
    <property type="term" value="C:nuclear origin of replication recognition complex"/>
    <property type="evidence" value="ECO:0007669"/>
    <property type="project" value="UniProtKB-UniRule"/>
</dbReference>
<feature type="domain" description="Origin recognition complex subunit 2 winged-helix" evidence="8">
    <location>
        <begin position="478"/>
        <end position="537"/>
    </location>
</feature>
<dbReference type="Pfam" id="PF24882">
    <property type="entry name" value="WHD_ORC2"/>
    <property type="match status" value="1"/>
</dbReference>
<comment type="function">
    <text evidence="5">Component of the origin recognition complex (ORC) that binds origins of replication. DNA-binding is ATP-dependent. ORC is required to assemble the pre-replication complex necessary to initiate DNA replication.</text>
</comment>
<sequence>MPAQASAPGSSRQVTEPRSLRKRSVNAGADPETTPTPTPTPTPSKRRRRRSPSAGDLAAAEASPDAPEATPRKSGKTGTRTPVKPPAKSIFATPVKNPQAEAATPSRRAADQSARRKSARALIERAVGSRADDDDDDDGDGDGDYSNDTLIRQIYEDSDAQDSADDGRPADPSSRAEAATPSSGAGAAGQRAEASASASASASSPAARAKRATSPTPPRDLPPHELYFAHNKPGKPTTSDRTLASLALLTHDEYFALAGGQQHEDPHAADVAHLENLHAELFPQWAFELSQGYSVCLYGFGSKRALLRRFAHHLHLHAARCARRDKLRIVAVNGYARALALRDLAATDVRLALLVSSVDAAALRKPAAQGVLARLAAHPQVSFVCSADTPDFPLLWDIALRSAFDFVFHDCTTFAPFAVELDVVDDVHELLGRAARRVSGREGVAFVLKSLPENAKNLFRLLVGEVLVAMEEEGRLDDEPAGVEYRMVYNKAVEEFICSSEMAFRTLLKEFHDHQMITSRKDALGTELLSVPFPKDELEAILEDLMS</sequence>
<dbReference type="Pfam" id="PF04084">
    <property type="entry name" value="RecA-like_ORC2"/>
    <property type="match status" value="2"/>
</dbReference>
<reference evidence="10" key="1">
    <citation type="journal article" date="2016" name="Genome Announc.">
        <title>Genome sequence of Ustilaginoidea virens IPU010, a rice pathogenic fungus causing false smut.</title>
        <authorList>
            <person name="Kumagai T."/>
            <person name="Ishii T."/>
            <person name="Terai G."/>
            <person name="Umemura M."/>
            <person name="Machida M."/>
            <person name="Asai K."/>
        </authorList>
    </citation>
    <scope>NUCLEOTIDE SEQUENCE [LARGE SCALE GENOMIC DNA]</scope>
    <source>
        <strain evidence="10">IPU010</strain>
    </source>
</reference>
<proteinExistence type="inferred from homology"/>
<feature type="compositionally biased region" description="Polar residues" evidence="6">
    <location>
        <begin position="7"/>
        <end position="16"/>
    </location>
</feature>
<evidence type="ECO:0000256" key="4">
    <source>
        <dbReference type="ARBA" id="ARBA00023242"/>
    </source>
</evidence>
<dbReference type="AlphaFoldDB" id="A0A1B5KW03"/>
<gene>
    <name evidence="9" type="ORF">UVI_02007030</name>
</gene>
<evidence type="ECO:0000259" key="7">
    <source>
        <dbReference type="Pfam" id="PF04084"/>
    </source>
</evidence>
<evidence type="ECO:0000313" key="10">
    <source>
        <dbReference type="Proteomes" id="UP000054053"/>
    </source>
</evidence>
<dbReference type="InterPro" id="IPR056772">
    <property type="entry name" value="RecA-like_ORC2"/>
</dbReference>
<dbReference type="PANTHER" id="PTHR14052">
    <property type="entry name" value="ORIGIN RECOGNITION COMPLEX SUBUNIT 2"/>
    <property type="match status" value="1"/>
</dbReference>
<name>A0A1B5KW03_USTVR</name>
<evidence type="ECO:0000256" key="1">
    <source>
        <dbReference type="ARBA" id="ARBA00004123"/>
    </source>
</evidence>
<feature type="compositionally biased region" description="Acidic residues" evidence="6">
    <location>
        <begin position="132"/>
        <end position="145"/>
    </location>
</feature>
<dbReference type="Proteomes" id="UP000054053">
    <property type="component" value="Unassembled WGS sequence"/>
</dbReference>
<feature type="compositionally biased region" description="Low complexity" evidence="6">
    <location>
        <begin position="176"/>
        <end position="207"/>
    </location>
</feature>
<dbReference type="InterPro" id="IPR007220">
    <property type="entry name" value="ORC2"/>
</dbReference>
<feature type="compositionally biased region" description="Low complexity" evidence="6">
    <location>
        <begin position="52"/>
        <end position="69"/>
    </location>
</feature>
<evidence type="ECO:0000259" key="8">
    <source>
        <dbReference type="Pfam" id="PF24882"/>
    </source>
</evidence>
<keyword evidence="4 5" id="KW-0539">Nucleus</keyword>
<evidence type="ECO:0000256" key="3">
    <source>
        <dbReference type="ARBA" id="ARBA00022705"/>
    </source>
</evidence>
<evidence type="ECO:0000313" key="9">
    <source>
        <dbReference type="EMBL" id="GAO15205.1"/>
    </source>
</evidence>
<comment type="similarity">
    <text evidence="2 5">Belongs to the ORC2 family.</text>
</comment>
<protein>
    <recommendedName>
        <fullName evidence="5">Origin recognition complex subunit 2</fullName>
    </recommendedName>
</protein>
<accession>A0A1B5KW03</accession>
<comment type="subunit">
    <text evidence="5">Component of the origin recognition complex (ORC).</text>
</comment>
<dbReference type="GO" id="GO:0003688">
    <property type="term" value="F:DNA replication origin binding"/>
    <property type="evidence" value="ECO:0007669"/>
    <property type="project" value="UniProtKB-UniRule"/>
</dbReference>
<dbReference type="EMBL" id="BBTG02000002">
    <property type="protein sequence ID" value="GAO15205.1"/>
    <property type="molecule type" value="Genomic_DNA"/>
</dbReference>
<dbReference type="PANTHER" id="PTHR14052:SF0">
    <property type="entry name" value="ORIGIN RECOGNITION COMPLEX SUBUNIT 2"/>
    <property type="match status" value="1"/>
</dbReference>